<dbReference type="RefSeq" id="XP_073899759.1">
    <property type="nucleotide sequence ID" value="XM_074043658.1"/>
</dbReference>
<sequence length="310" mass="33716">MKDLQALGRRKEPEMGATATAGTDTGQSEKIWGGHNAVSQREHCQPAPGCTPSISPLGFQPELNKAITALASALSQASSQHSEQRPSSSQENIVLTGQPQLNDQEPHSKRPQKDQGPLQLLLDDTKGHDAQRPGPRAWILQAGHGHRAGIELQRKTWQVEDTLDELNEEFFQLTAQALELQKEEDKSSQLPPGEGNTFVGAPSILSGVWLEDRANPVEAGNPGRQMPEPLTLKSTQALVLEIRRIHLAQQIEDLELELSLLLQAANSDPRARGNQSSPINNLHVPESQGMLRLSPAGDAVSTKGTTRSPW</sequence>
<organism evidence="1 2">
    <name type="scientific">Castor canadensis</name>
    <name type="common">American beaver</name>
    <dbReference type="NCBI Taxonomy" id="51338"/>
    <lineage>
        <taxon>Eukaryota</taxon>
        <taxon>Metazoa</taxon>
        <taxon>Chordata</taxon>
        <taxon>Craniata</taxon>
        <taxon>Vertebrata</taxon>
        <taxon>Euteleostomi</taxon>
        <taxon>Mammalia</taxon>
        <taxon>Eutheria</taxon>
        <taxon>Euarchontoglires</taxon>
        <taxon>Glires</taxon>
        <taxon>Rodentia</taxon>
        <taxon>Castorimorpha</taxon>
        <taxon>Castoridae</taxon>
        <taxon>Castor</taxon>
    </lineage>
</organism>
<protein>
    <submittedName>
        <fullName evidence="2">Uncharacterized protein</fullName>
    </submittedName>
</protein>
<keyword evidence="1" id="KW-1185">Reference proteome</keyword>
<dbReference type="Proteomes" id="UP001732720">
    <property type="component" value="Chromosome 10"/>
</dbReference>
<evidence type="ECO:0000313" key="2">
    <source>
        <dbReference type="RefSeq" id="XP_073899759.1"/>
    </source>
</evidence>
<proteinExistence type="predicted"/>
<gene>
    <name evidence="2" type="primary">LOC141411493</name>
</gene>
<accession>A0AC58K489</accession>
<name>A0AC58K489_CASCN</name>
<evidence type="ECO:0000313" key="1">
    <source>
        <dbReference type="Proteomes" id="UP001732720"/>
    </source>
</evidence>
<reference evidence="2" key="1">
    <citation type="submission" date="2025-08" db="UniProtKB">
        <authorList>
            <consortium name="RefSeq"/>
        </authorList>
    </citation>
    <scope>IDENTIFICATION</scope>
</reference>